<name>A0ABU7SX65_9LACO</name>
<keyword evidence="1" id="KW-1133">Transmembrane helix</keyword>
<feature type="transmembrane region" description="Helical" evidence="1">
    <location>
        <begin position="9"/>
        <end position="27"/>
    </location>
</feature>
<feature type="transmembrane region" description="Helical" evidence="1">
    <location>
        <begin position="33"/>
        <end position="56"/>
    </location>
</feature>
<sequence length="65" mass="7637">MPHKQRNHWLSVILVNVIILILMHLFWPVRILVTIMSVIVVLIVLYVVVQFIIAMVTDHPKKEPK</sequence>
<evidence type="ECO:0000256" key="1">
    <source>
        <dbReference type="SAM" id="Phobius"/>
    </source>
</evidence>
<protein>
    <submittedName>
        <fullName evidence="2">Uncharacterized protein</fullName>
    </submittedName>
</protein>
<reference evidence="2 3" key="1">
    <citation type="submission" date="2023-02" db="EMBL/GenBank/DDBJ databases">
        <title>The predominant lactic acid bacteria and yeasts involved in the spontaneous fermentation of millet during the production of the traditional porridge Hausa koko in Ghana.</title>
        <authorList>
            <person name="Atter A."/>
            <person name="Diaz M."/>
        </authorList>
    </citation>
    <scope>NUCLEOTIDE SEQUENCE [LARGE SCALE GENOMIC DNA]</scope>
    <source>
        <strain evidence="2 3">FI11640</strain>
    </source>
</reference>
<accession>A0ABU7SX65</accession>
<gene>
    <name evidence="2" type="ORF">PS435_03610</name>
</gene>
<keyword evidence="1" id="KW-0812">Transmembrane</keyword>
<proteinExistence type="predicted"/>
<evidence type="ECO:0000313" key="2">
    <source>
        <dbReference type="EMBL" id="MEE6714937.1"/>
    </source>
</evidence>
<dbReference type="EMBL" id="JAQSGK010000006">
    <property type="protein sequence ID" value="MEE6714937.1"/>
    <property type="molecule type" value="Genomic_DNA"/>
</dbReference>
<keyword evidence="3" id="KW-1185">Reference proteome</keyword>
<evidence type="ECO:0000313" key="3">
    <source>
        <dbReference type="Proteomes" id="UP001330016"/>
    </source>
</evidence>
<dbReference type="Proteomes" id="UP001330016">
    <property type="component" value="Unassembled WGS sequence"/>
</dbReference>
<organism evidence="2 3">
    <name type="scientific">Schleiferilactobacillus harbinensis</name>
    <dbReference type="NCBI Taxonomy" id="304207"/>
    <lineage>
        <taxon>Bacteria</taxon>
        <taxon>Bacillati</taxon>
        <taxon>Bacillota</taxon>
        <taxon>Bacilli</taxon>
        <taxon>Lactobacillales</taxon>
        <taxon>Lactobacillaceae</taxon>
        <taxon>Schleiferilactobacillus</taxon>
    </lineage>
</organism>
<dbReference type="RefSeq" id="WP_331243321.1">
    <property type="nucleotide sequence ID" value="NZ_JAQSGJ010000006.1"/>
</dbReference>
<comment type="caution">
    <text evidence="2">The sequence shown here is derived from an EMBL/GenBank/DDBJ whole genome shotgun (WGS) entry which is preliminary data.</text>
</comment>
<keyword evidence="1" id="KW-0472">Membrane</keyword>